<name>A0A0N4XYE5_NIPBR</name>
<dbReference type="AlphaFoldDB" id="A0A0N4XYE5"/>
<evidence type="ECO:0000313" key="2">
    <source>
        <dbReference type="EMBL" id="VDL71687.1"/>
    </source>
</evidence>
<evidence type="ECO:0000256" key="1">
    <source>
        <dbReference type="SAM" id="SignalP"/>
    </source>
</evidence>
<proteinExistence type="predicted"/>
<dbReference type="EMBL" id="UYSL01019962">
    <property type="protein sequence ID" value="VDL71687.1"/>
    <property type="molecule type" value="Genomic_DNA"/>
</dbReference>
<gene>
    <name evidence="2" type="ORF">NBR_LOCUS8098</name>
</gene>
<organism evidence="4">
    <name type="scientific">Nippostrongylus brasiliensis</name>
    <name type="common">Rat hookworm</name>
    <dbReference type="NCBI Taxonomy" id="27835"/>
    <lineage>
        <taxon>Eukaryota</taxon>
        <taxon>Metazoa</taxon>
        <taxon>Ecdysozoa</taxon>
        <taxon>Nematoda</taxon>
        <taxon>Chromadorea</taxon>
        <taxon>Rhabditida</taxon>
        <taxon>Rhabditina</taxon>
        <taxon>Rhabditomorpha</taxon>
        <taxon>Strongyloidea</taxon>
        <taxon>Heligmosomidae</taxon>
        <taxon>Nippostrongylus</taxon>
    </lineage>
</organism>
<keyword evidence="1" id="KW-0732">Signal</keyword>
<feature type="chain" id="PRO_5043124998" evidence="1">
    <location>
        <begin position="16"/>
        <end position="131"/>
    </location>
</feature>
<accession>A0A0N4XYE5</accession>
<protein>
    <submittedName>
        <fullName evidence="4">Secreted protein</fullName>
    </submittedName>
</protein>
<reference evidence="2 3" key="2">
    <citation type="submission" date="2018-11" db="EMBL/GenBank/DDBJ databases">
        <authorList>
            <consortium name="Pathogen Informatics"/>
        </authorList>
    </citation>
    <scope>NUCLEOTIDE SEQUENCE [LARGE SCALE GENOMIC DNA]</scope>
</reference>
<dbReference type="WBParaSite" id="NBR_0000809701-mRNA-1">
    <property type="protein sequence ID" value="NBR_0000809701-mRNA-1"/>
    <property type="gene ID" value="NBR_0000809701"/>
</dbReference>
<evidence type="ECO:0000313" key="4">
    <source>
        <dbReference type="WBParaSite" id="NBR_0000809701-mRNA-1"/>
    </source>
</evidence>
<reference evidence="4" key="1">
    <citation type="submission" date="2017-02" db="UniProtKB">
        <authorList>
            <consortium name="WormBaseParasite"/>
        </authorList>
    </citation>
    <scope>IDENTIFICATION</scope>
</reference>
<sequence length="131" mass="14767">MFLLLPALLVANVAAYGVYQPTDCKPLEKNDQIVYKYSEELDDGYASNGKYKQGTTVEARCAKQLWDLMERCSLKSLKDMGYSTMGEVKLHGADKVENQHKVTTKEGGDFTCCLGFWVQNDQCANIMKQDH</sequence>
<feature type="signal peptide" evidence="1">
    <location>
        <begin position="1"/>
        <end position="15"/>
    </location>
</feature>
<keyword evidence="3" id="KW-1185">Reference proteome</keyword>
<evidence type="ECO:0000313" key="3">
    <source>
        <dbReference type="Proteomes" id="UP000271162"/>
    </source>
</evidence>
<dbReference type="Proteomes" id="UP000271162">
    <property type="component" value="Unassembled WGS sequence"/>
</dbReference>